<dbReference type="EMBL" id="CP120682">
    <property type="protein sequence ID" value="WKN36841.1"/>
    <property type="molecule type" value="Genomic_DNA"/>
</dbReference>
<keyword evidence="1" id="KW-0175">Coiled coil</keyword>
<accession>A0AA49GR61</accession>
<organism evidence="2">
    <name type="scientific">Roseihalotalea indica</name>
    <dbReference type="NCBI Taxonomy" id="2867963"/>
    <lineage>
        <taxon>Bacteria</taxon>
        <taxon>Pseudomonadati</taxon>
        <taxon>Bacteroidota</taxon>
        <taxon>Cytophagia</taxon>
        <taxon>Cytophagales</taxon>
        <taxon>Catalimonadaceae</taxon>
        <taxon>Roseihalotalea</taxon>
    </lineage>
</organism>
<name>A0AA49GR61_9BACT</name>
<protein>
    <submittedName>
        <fullName evidence="2">Uncharacterized protein</fullName>
    </submittedName>
</protein>
<reference evidence="2" key="1">
    <citation type="journal article" date="2023" name="Comput. Struct. Biotechnol. J.">
        <title>Discovery of a novel marine Bacteroidetes with a rich repertoire of carbohydrate-active enzymes.</title>
        <authorList>
            <person name="Chen B."/>
            <person name="Liu G."/>
            <person name="Chen Q."/>
            <person name="Wang H."/>
            <person name="Liu L."/>
            <person name="Tang K."/>
        </authorList>
    </citation>
    <scope>NUCLEOTIDE SEQUENCE</scope>
    <source>
        <strain evidence="2">TK19036</strain>
    </source>
</reference>
<evidence type="ECO:0000256" key="1">
    <source>
        <dbReference type="SAM" id="Coils"/>
    </source>
</evidence>
<reference evidence="2" key="2">
    <citation type="journal article" date="2024" name="Antonie Van Leeuwenhoek">
        <title>Roseihalotalea indica gen. nov., sp. nov., a halophilic Bacteroidetes from mesopelagic Southwest Indian Ocean with higher carbohydrate metabolic potential.</title>
        <authorList>
            <person name="Chen B."/>
            <person name="Zhang M."/>
            <person name="Lin D."/>
            <person name="Ye J."/>
            <person name="Tang K."/>
        </authorList>
    </citation>
    <scope>NUCLEOTIDE SEQUENCE</scope>
    <source>
        <strain evidence="2">TK19036</strain>
    </source>
</reference>
<dbReference type="AlphaFoldDB" id="A0AA49GR61"/>
<feature type="coiled-coil region" evidence="1">
    <location>
        <begin position="152"/>
        <end position="185"/>
    </location>
</feature>
<evidence type="ECO:0000313" key="2">
    <source>
        <dbReference type="EMBL" id="WKN36841.1"/>
    </source>
</evidence>
<proteinExistence type="predicted"/>
<gene>
    <name evidence="2" type="ORF">K4G66_31230</name>
</gene>
<sequence length="212" mass="24316">MKKSERIVWSQMVIDTALNNPAILKQLGKVGLPKEQVLAGKSYVEEVIRLEAVQRKEMGERFDATDELNTVRDQARSLYTKHVADARHALRNQRGYWEALDLDGKRKAELFEWLAQADTFYNNIGPAMYILKKYNVTDAEVTEARVLIDKVIAAYKNRSREASEAKAATQQRNTALKELDNWMKRFVQTAKLAFVDEPHYLEVLGIGKKKMA</sequence>